<evidence type="ECO:0000256" key="2">
    <source>
        <dbReference type="ARBA" id="ARBA00001966"/>
    </source>
</evidence>
<evidence type="ECO:0000256" key="3">
    <source>
        <dbReference type="ARBA" id="ARBA00009797"/>
    </source>
</evidence>
<evidence type="ECO:0000313" key="17">
    <source>
        <dbReference type="Proteomes" id="UP000190831"/>
    </source>
</evidence>
<sequence>MSKRLLSKGTRQIHPSKIGRSTHIIGSNDISKPTQPELDIIDGLTLVKDQNFESPSQYTSKARQKYLLKKLPIVKEIFKCEEHPGFLSYRKPSHLPNPYYDAYARRIINVESGVAEYKGTARLSVTKMLTKRWCELREAFDIYSNVPIYEHNQVKVGKREHQKLEDAAHAPPLNVQDFQEDFELDIPDDPFHSLVEEWLLAITKMTTLFHKGYARELLCHGYIDSRTGELTTGKVEDEEEVLVSGVVDHLFIRNKSFSNKHSVPLDEHLLENGNNDLRLVLELILDSLKNAGDLEVIVSDVKTRPTLSVPSQSSVIKASKLQVMYYRYFLELLGNDPQIAYQKLLTNAVRRGFDVERHVDPAKIIHCLEIDNTFMEDMKRLKSGIPIGFAPFDDADKRSTSPETYSMLSLNDKITDLRIQQKYSELFDDWSTPVTLKYFAARMAQLYACIAPLLSQNLMVEYYRGDYNFHNMAFAYDLQELKKQSFDSALFWFGKREILPIKQNLKNFETYCKFCDYQSVCLWKKEGQDLCQTLGKNLAQIHDQGSLESGNDLHIHHETNS</sequence>
<dbReference type="GO" id="GO:0036297">
    <property type="term" value="P:interstrand cross-link repair"/>
    <property type="evidence" value="ECO:0007669"/>
    <property type="project" value="TreeGrafter"/>
</dbReference>
<comment type="cofactor">
    <cofactor evidence="2">
        <name>[4Fe-4S] cluster</name>
        <dbReference type="ChEBI" id="CHEBI:49883"/>
    </cofactor>
</comment>
<dbReference type="EMBL" id="LT598486">
    <property type="protein sequence ID" value="SCW03575.1"/>
    <property type="molecule type" value="Genomic_DNA"/>
</dbReference>
<feature type="region of interest" description="Disordered" evidence="15">
    <location>
        <begin position="1"/>
        <end position="31"/>
    </location>
</feature>
<evidence type="ECO:0000256" key="5">
    <source>
        <dbReference type="ARBA" id="ARBA00013561"/>
    </source>
</evidence>
<keyword evidence="8" id="KW-0378">Hydrolase</keyword>
<dbReference type="OrthoDB" id="354769at2759"/>
<evidence type="ECO:0000256" key="14">
    <source>
        <dbReference type="ARBA" id="ARBA00030412"/>
    </source>
</evidence>
<evidence type="ECO:0000313" key="16">
    <source>
        <dbReference type="EMBL" id="SCW03575.1"/>
    </source>
</evidence>
<keyword evidence="11" id="KW-0408">Iron</keyword>
<keyword evidence="10" id="KW-0460">Magnesium</keyword>
<evidence type="ECO:0000256" key="15">
    <source>
        <dbReference type="SAM" id="MobiDB-lite"/>
    </source>
</evidence>
<dbReference type="OMA" id="LQVMYYR"/>
<keyword evidence="7" id="KW-0540">Nuclease</keyword>
<dbReference type="GO" id="GO:0003677">
    <property type="term" value="F:DNA binding"/>
    <property type="evidence" value="ECO:0007669"/>
    <property type="project" value="UniProtKB-KW"/>
</dbReference>
<evidence type="ECO:0000256" key="13">
    <source>
        <dbReference type="ARBA" id="ARBA00023125"/>
    </source>
</evidence>
<dbReference type="GO" id="GO:0045145">
    <property type="term" value="F:single-stranded DNA 5'-3' DNA exonuclease activity"/>
    <property type="evidence" value="ECO:0007669"/>
    <property type="project" value="InterPro"/>
</dbReference>
<keyword evidence="6" id="KW-0004">4Fe-4S</keyword>
<evidence type="ECO:0000256" key="1">
    <source>
        <dbReference type="ARBA" id="ARBA00001946"/>
    </source>
</evidence>
<keyword evidence="13" id="KW-0238">DNA-binding</keyword>
<keyword evidence="12" id="KW-0411">Iron-sulfur</keyword>
<keyword evidence="6" id="KW-0479">Metal-binding</keyword>
<comment type="cofactor">
    <cofactor evidence="1">
        <name>Mg(2+)</name>
        <dbReference type="ChEBI" id="CHEBI:18420"/>
    </cofactor>
</comment>
<evidence type="ECO:0000256" key="6">
    <source>
        <dbReference type="ARBA" id="ARBA00022485"/>
    </source>
</evidence>
<dbReference type="InterPro" id="IPR019190">
    <property type="entry name" value="EXOV"/>
</dbReference>
<evidence type="ECO:0000256" key="4">
    <source>
        <dbReference type="ARBA" id="ARBA00011245"/>
    </source>
</evidence>
<name>A0A1G4MI87_LACFM</name>
<protein>
    <recommendedName>
        <fullName evidence="5">Exonuclease V, mitochondrial</fullName>
    </recommendedName>
    <alternativeName>
        <fullName evidence="14">Defects in morphology protein 1</fullName>
    </alternativeName>
</protein>
<dbReference type="GO" id="GO:0051539">
    <property type="term" value="F:4 iron, 4 sulfur cluster binding"/>
    <property type="evidence" value="ECO:0007669"/>
    <property type="project" value="UniProtKB-KW"/>
</dbReference>
<evidence type="ECO:0000256" key="11">
    <source>
        <dbReference type="ARBA" id="ARBA00023004"/>
    </source>
</evidence>
<organism evidence="16 17">
    <name type="scientific">Lachancea fermentati</name>
    <name type="common">Zygosaccharomyces fermentati</name>
    <dbReference type="NCBI Taxonomy" id="4955"/>
    <lineage>
        <taxon>Eukaryota</taxon>
        <taxon>Fungi</taxon>
        <taxon>Dikarya</taxon>
        <taxon>Ascomycota</taxon>
        <taxon>Saccharomycotina</taxon>
        <taxon>Saccharomycetes</taxon>
        <taxon>Saccharomycetales</taxon>
        <taxon>Saccharomycetaceae</taxon>
        <taxon>Lachancea</taxon>
    </lineage>
</organism>
<dbReference type="GO" id="GO:0005739">
    <property type="term" value="C:mitochondrion"/>
    <property type="evidence" value="ECO:0007669"/>
    <property type="project" value="TreeGrafter"/>
</dbReference>
<keyword evidence="9" id="KW-0269">Exonuclease</keyword>
<evidence type="ECO:0000256" key="7">
    <source>
        <dbReference type="ARBA" id="ARBA00022722"/>
    </source>
</evidence>
<reference evidence="16 17" key="1">
    <citation type="submission" date="2016-03" db="EMBL/GenBank/DDBJ databases">
        <authorList>
            <person name="Devillers H."/>
        </authorList>
    </citation>
    <scope>NUCLEOTIDE SEQUENCE [LARGE SCALE GENOMIC DNA]</scope>
    <source>
        <strain evidence="16">CBS 6772</strain>
    </source>
</reference>
<accession>A0A1G4MI87</accession>
<dbReference type="AlphaFoldDB" id="A0A1G4MI87"/>
<dbReference type="GO" id="GO:0005634">
    <property type="term" value="C:nucleus"/>
    <property type="evidence" value="ECO:0007669"/>
    <property type="project" value="TreeGrafter"/>
</dbReference>
<evidence type="ECO:0000256" key="8">
    <source>
        <dbReference type="ARBA" id="ARBA00022801"/>
    </source>
</evidence>
<keyword evidence="17" id="KW-1185">Reference proteome</keyword>
<evidence type="ECO:0000256" key="10">
    <source>
        <dbReference type="ARBA" id="ARBA00022842"/>
    </source>
</evidence>
<evidence type="ECO:0000256" key="9">
    <source>
        <dbReference type="ARBA" id="ARBA00022839"/>
    </source>
</evidence>
<gene>
    <name evidence="16" type="ORF">LAFE_0G13498G</name>
</gene>
<comment type="similarity">
    <text evidence="3">Belongs to the EXO5 family.</text>
</comment>
<dbReference type="Pfam" id="PF09810">
    <property type="entry name" value="Exo5"/>
    <property type="match status" value="1"/>
</dbReference>
<evidence type="ECO:0000256" key="12">
    <source>
        <dbReference type="ARBA" id="ARBA00023014"/>
    </source>
</evidence>
<dbReference type="PANTHER" id="PTHR14464:SF4">
    <property type="entry name" value="EXONUCLEASE V"/>
    <property type="match status" value="1"/>
</dbReference>
<proteinExistence type="inferred from homology"/>
<dbReference type="Proteomes" id="UP000190831">
    <property type="component" value="Chromosome G"/>
</dbReference>
<comment type="subunit">
    <text evidence="4">Monomer.</text>
</comment>
<dbReference type="PANTHER" id="PTHR14464">
    <property type="entry name" value="EXONUCLEASE V"/>
    <property type="match status" value="1"/>
</dbReference>